<proteinExistence type="predicted"/>
<reference evidence="3 4" key="1">
    <citation type="submission" date="2021-01" db="EMBL/GenBank/DDBJ databases">
        <title>Genome Characterization of a novel Stenotrophomonas isolate with high keratinase activity.</title>
        <authorList>
            <person name="Cao Z.-J."/>
        </authorList>
    </citation>
    <scope>NUCLEOTIDE SEQUENCE [LARGE SCALE GENOMIC DNA]</scope>
    <source>
        <strain evidence="3 4">DHHJ</strain>
    </source>
</reference>
<dbReference type="InterPro" id="IPR046519">
    <property type="entry name" value="X-Tfes_XVIPCD"/>
</dbReference>
<organism evidence="3 4">
    <name type="scientific">Stenotrophomonas maltophilia</name>
    <name type="common">Pseudomonas maltophilia</name>
    <name type="synonym">Xanthomonas maltophilia</name>
    <dbReference type="NCBI Taxonomy" id="40324"/>
    <lineage>
        <taxon>Bacteria</taxon>
        <taxon>Pseudomonadati</taxon>
        <taxon>Pseudomonadota</taxon>
        <taxon>Gammaproteobacteria</taxon>
        <taxon>Lysobacterales</taxon>
        <taxon>Lysobacteraceae</taxon>
        <taxon>Stenotrophomonas</taxon>
        <taxon>Stenotrophomonas maltophilia group</taxon>
    </lineage>
</organism>
<name>A0ABD7C4F6_STEMA</name>
<evidence type="ECO:0000259" key="2">
    <source>
        <dbReference type="Pfam" id="PF20410"/>
    </source>
</evidence>
<dbReference type="EMBL" id="CP067993">
    <property type="protein sequence ID" value="QQQ42841.1"/>
    <property type="molecule type" value="Genomic_DNA"/>
</dbReference>
<evidence type="ECO:0000313" key="4">
    <source>
        <dbReference type="Proteomes" id="UP000596095"/>
    </source>
</evidence>
<feature type="compositionally biased region" description="Basic and acidic residues" evidence="1">
    <location>
        <begin position="957"/>
        <end position="968"/>
    </location>
</feature>
<feature type="region of interest" description="Disordered" evidence="1">
    <location>
        <begin position="900"/>
        <end position="1142"/>
    </location>
</feature>
<feature type="compositionally biased region" description="Basic and acidic residues" evidence="1">
    <location>
        <begin position="1080"/>
        <end position="1093"/>
    </location>
</feature>
<dbReference type="AlphaFoldDB" id="A0ABD7C4F6"/>
<gene>
    <name evidence="3" type="ORF">JJL50_01945</name>
</gene>
<sequence length="1274" mass="135323">MSKFIFDDFVKTTLGGATQAGSGEALTAQQISDVITYLKSPGSGPTTSVSFEQYVTGNMQAHPPRLPDGMDYLAFSGKDTTKISNYTNAEVYSKDINGKSGIIGDTPWGKFVDQLAKNPAHIPDLQSMEAGLRSVMESKGIVPFDKNYAGALQDIMWNAGSPKFFENAIATGKPLIAFVDGAPPDRGFSRFELATALDHPTVRINGYPISAFGPEPLAFASQSAAEYQALERSLAQHATTNSAQPVDVAQVRLHLKPIDGYDAVSKTLFERPLHDYSALNLSEMSTTRANWVAAHASLGTGPRLFADLPEPPSHAPLQPSAPRGPPHAATIAETVADVAPHGVHAGINPAIKVAGVAGVALLAHDFATSGHKWIELNSQGNAAGADSTAAHFVGRNVGGAVGGFLGGAGVGLASGSWTGPGAIATGIGGGVLGAYLGERWAELKDVERVYSQVDPMGRTWTRDPADPNGRWLRAGEQQQVQSSDLGTGVEVRPVQTAQGDDVTFRTNYVATGTLERQLNWQAARASYELGLSNPPPPQNPYRLNANGLAEPAQGAFETDRAFVRDSSSGQWKLEIKEMVDGRVPNSRHLPVSEEQAQALDEQSRTVIAQNASNTKAAMAARYMVAHEQGRWSDFGDANNPSIPRAVEDAQASADTLKASDGNAYTRQADGQWVSKCVIFDSTANRNLSDELEITWQSQNDGIAGLHDIARQLKDTAQVAHEGIRGQVDALYARHGIERTEQQLAATALAVEQTLNLQGRTGDVVLELMPDPRTHAPSAESAIATFGDAGGNRMVLTGTTTIEDITRAQSQLRPKASLAAQGAAPADQATTPDVPELRIAALTAKEQDAHRQALQEANRQGSAAVDAQQAASAAVLEVRGVQIDPVEALKGDTDLQRGAAASAVVETAREPTPAPAPVIAAPSASIVEPERTRPSRESEQPVESRPERQADSAQCAEDAARQDDRREEPAPTAPAMPAQSASQHEPTVEPAREERNASFVSTVASAGSNQPVHMQEHKTEDPVREGSAEPQKLADALPVQPAVATVQDKAEKPLPQPSENEQAPRIAQEVPLPPPVPPPPARDDPALEPADSRTADIGGEATRQAALPSSPSAEERDLPEHAEPQPAALTESNPMQPGHPDHPLYLQIREGVAELDAKHGRSFDATSERMTASLLVLAKDNDLSHVDHVLVSNATATHPAGHTLFVVQGEANDPAHLRASMPTAEAAQTPVEESLLQFDSVSREAQQRALANQQEQLLQDERAQQDIQVRAASMG</sequence>
<dbReference type="RefSeq" id="WP_201118002.1">
    <property type="nucleotide sequence ID" value="NZ_CP067993.1"/>
</dbReference>
<feature type="domain" description="X-Tfes XVIPCD" evidence="2">
    <location>
        <begin position="1135"/>
        <end position="1237"/>
    </location>
</feature>
<feature type="compositionally biased region" description="Basic and acidic residues" evidence="1">
    <location>
        <begin position="985"/>
        <end position="995"/>
    </location>
</feature>
<feature type="compositionally biased region" description="Pro residues" evidence="1">
    <location>
        <begin position="1070"/>
        <end position="1079"/>
    </location>
</feature>
<protein>
    <recommendedName>
        <fullName evidence="2">X-Tfes XVIPCD domain-containing protein</fullName>
    </recommendedName>
</protein>
<feature type="compositionally biased region" description="Basic and acidic residues" evidence="1">
    <location>
        <begin position="1013"/>
        <end position="1026"/>
    </location>
</feature>
<feature type="compositionally biased region" description="Low complexity" evidence="1">
    <location>
        <begin position="916"/>
        <end position="926"/>
    </location>
</feature>
<evidence type="ECO:0000256" key="1">
    <source>
        <dbReference type="SAM" id="MobiDB-lite"/>
    </source>
</evidence>
<feature type="region of interest" description="Disordered" evidence="1">
    <location>
        <begin position="303"/>
        <end position="327"/>
    </location>
</feature>
<dbReference type="Proteomes" id="UP000596095">
    <property type="component" value="Chromosome"/>
</dbReference>
<feature type="compositionally biased region" description="Basic and acidic residues" evidence="1">
    <location>
        <begin position="1112"/>
        <end position="1122"/>
    </location>
</feature>
<feature type="compositionally biased region" description="Polar residues" evidence="1">
    <location>
        <begin position="997"/>
        <end position="1011"/>
    </location>
</feature>
<evidence type="ECO:0000313" key="3">
    <source>
        <dbReference type="EMBL" id="QQQ42841.1"/>
    </source>
</evidence>
<dbReference type="Pfam" id="PF20410">
    <property type="entry name" value="X-Tfes_XVIPCD"/>
    <property type="match status" value="1"/>
</dbReference>
<accession>A0ABD7C4F6</accession>
<feature type="compositionally biased region" description="Basic and acidic residues" evidence="1">
    <location>
        <begin position="927"/>
        <end position="949"/>
    </location>
</feature>